<dbReference type="Proteomes" id="UP000005064">
    <property type="component" value="Unassembled WGS sequence"/>
</dbReference>
<gene>
    <name evidence="2" type="ORF">AK37_05277</name>
</gene>
<proteinExistence type="predicted"/>
<evidence type="ECO:0000256" key="1">
    <source>
        <dbReference type="SAM" id="MobiDB-lite"/>
    </source>
</evidence>
<name>H0JN78_9NOCA</name>
<dbReference type="PATRIC" id="fig|1114960.4.peg.1068"/>
<dbReference type="RefSeq" id="WP_006551056.1">
    <property type="nucleotide sequence ID" value="NZ_AHBW01000032.1"/>
</dbReference>
<accession>H0JN78</accession>
<dbReference type="AlphaFoldDB" id="H0JN78"/>
<sequence length="102" mass="10982">MIAVWFPEVVDPAARAVTSPAIAAHHTWIEGQLDESVTVATIAQRLRDDHGVPVSESTVRRYISARFAERVAASKATMPRGAVPPGDEGQVESSVIRPSPPR</sequence>
<feature type="region of interest" description="Disordered" evidence="1">
    <location>
        <begin position="73"/>
        <end position="102"/>
    </location>
</feature>
<organism evidence="2 3">
    <name type="scientific">Rhodococcus pyridinivorans AK37</name>
    <dbReference type="NCBI Taxonomy" id="1114960"/>
    <lineage>
        <taxon>Bacteria</taxon>
        <taxon>Bacillati</taxon>
        <taxon>Actinomycetota</taxon>
        <taxon>Actinomycetes</taxon>
        <taxon>Mycobacteriales</taxon>
        <taxon>Nocardiaceae</taxon>
        <taxon>Rhodococcus</taxon>
    </lineage>
</organism>
<comment type="caution">
    <text evidence="2">The sequence shown here is derived from an EMBL/GenBank/DDBJ whole genome shotgun (WGS) entry which is preliminary data.</text>
</comment>
<dbReference type="EMBL" id="AHBW01000032">
    <property type="protein sequence ID" value="EHK85156.1"/>
    <property type="molecule type" value="Genomic_DNA"/>
</dbReference>
<protein>
    <submittedName>
        <fullName evidence="2">Integrase catalytic domain-containing protein</fullName>
    </submittedName>
</protein>
<evidence type="ECO:0000313" key="3">
    <source>
        <dbReference type="Proteomes" id="UP000005064"/>
    </source>
</evidence>
<reference evidence="2 3" key="1">
    <citation type="submission" date="2011-12" db="EMBL/GenBank/DDBJ databases">
        <authorList>
            <person name="Kriszt B."/>
            <person name="Tancsics A."/>
            <person name="Cserhati M."/>
            <person name="Toth A."/>
            <person name="Nagy I."/>
            <person name="Horvath B."/>
            <person name="Tamura T."/>
            <person name="Kukolya J."/>
            <person name="Szoboszlay S."/>
        </authorList>
    </citation>
    <scope>NUCLEOTIDE SEQUENCE [LARGE SCALE GENOMIC DNA]</scope>
    <source>
        <strain evidence="2 3">AK37</strain>
    </source>
</reference>
<evidence type="ECO:0000313" key="2">
    <source>
        <dbReference type="EMBL" id="EHK85156.1"/>
    </source>
</evidence>